<dbReference type="OrthoDB" id="3145928at2759"/>
<dbReference type="EMBL" id="ASPP01026731">
    <property type="protein sequence ID" value="ETO06847.1"/>
    <property type="molecule type" value="Genomic_DNA"/>
</dbReference>
<reference evidence="3 4" key="1">
    <citation type="journal article" date="2013" name="Curr. Biol.">
        <title>The Genome of the Foraminiferan Reticulomyxa filosa.</title>
        <authorList>
            <person name="Glockner G."/>
            <person name="Hulsmann N."/>
            <person name="Schleicher M."/>
            <person name="Noegel A.A."/>
            <person name="Eichinger L."/>
            <person name="Gallinger C."/>
            <person name="Pawlowski J."/>
            <person name="Sierra R."/>
            <person name="Euteneuer U."/>
            <person name="Pillet L."/>
            <person name="Moustafa A."/>
            <person name="Platzer M."/>
            <person name="Groth M."/>
            <person name="Szafranski K."/>
            <person name="Schliwa M."/>
        </authorList>
    </citation>
    <scope>NUCLEOTIDE SEQUENCE [LARGE SCALE GENOMIC DNA]</scope>
</reference>
<organism evidence="3 4">
    <name type="scientific">Reticulomyxa filosa</name>
    <dbReference type="NCBI Taxonomy" id="46433"/>
    <lineage>
        <taxon>Eukaryota</taxon>
        <taxon>Sar</taxon>
        <taxon>Rhizaria</taxon>
        <taxon>Retaria</taxon>
        <taxon>Foraminifera</taxon>
        <taxon>Monothalamids</taxon>
        <taxon>Reticulomyxidae</taxon>
        <taxon>Reticulomyxa</taxon>
    </lineage>
</organism>
<accession>X6M0C9</accession>
<evidence type="ECO:0000256" key="1">
    <source>
        <dbReference type="ARBA" id="ARBA00022942"/>
    </source>
</evidence>
<evidence type="ECO:0000313" key="3">
    <source>
        <dbReference type="EMBL" id="ETO06847.1"/>
    </source>
</evidence>
<dbReference type="InterPro" id="IPR050115">
    <property type="entry name" value="Proteasome_alpha"/>
</dbReference>
<sequence length="254" mass="29434">MKIFVWYEYWITYTRSGGRSLGGKLQQQYTVRGGRRPFGLSTLIGGWNVDGKTVQLYQTTPSGIYSEWKANAIGRKTFLIILKKKWCDGQDKMLNEFLEKHYTDDLTIEAAVKLAIRALLEVVEHGAKNIDVGILEKKKALSKLQEADIEKIVEEIKKEEELEDGNKEKEKEKNQCARFVKICINLSTKIFCKIYWKITMKHKYFNTIKLLETTINKKKTQTISQLITTDLFYSSHIHFERNTQAVIKALDAVE</sequence>
<proteinExistence type="predicted"/>
<evidence type="ECO:0000256" key="2">
    <source>
        <dbReference type="SAM" id="Coils"/>
    </source>
</evidence>
<evidence type="ECO:0000313" key="4">
    <source>
        <dbReference type="Proteomes" id="UP000023152"/>
    </source>
</evidence>
<keyword evidence="2" id="KW-0175">Coiled coil</keyword>
<protein>
    <submittedName>
        <fullName evidence="3">Uncharacterized protein</fullName>
    </submittedName>
</protein>
<name>X6M0C9_RETFI</name>
<dbReference type="Gene3D" id="3.60.20.10">
    <property type="entry name" value="Glutamine Phosphoribosylpyrophosphate, subunit 1, domain 1"/>
    <property type="match status" value="1"/>
</dbReference>
<feature type="coiled-coil region" evidence="2">
    <location>
        <begin position="142"/>
        <end position="175"/>
    </location>
</feature>
<dbReference type="Proteomes" id="UP000023152">
    <property type="component" value="Unassembled WGS sequence"/>
</dbReference>
<dbReference type="AlphaFoldDB" id="X6M0C9"/>
<keyword evidence="1" id="KW-0647">Proteasome</keyword>
<dbReference type="GO" id="GO:0005839">
    <property type="term" value="C:proteasome core complex"/>
    <property type="evidence" value="ECO:0007669"/>
    <property type="project" value="InterPro"/>
</dbReference>
<dbReference type="PANTHER" id="PTHR11599">
    <property type="entry name" value="PROTEASOME SUBUNIT ALPHA/BETA"/>
    <property type="match status" value="1"/>
</dbReference>
<dbReference type="Pfam" id="PF00227">
    <property type="entry name" value="Proteasome"/>
    <property type="match status" value="1"/>
</dbReference>
<gene>
    <name evidence="3" type="ORF">RFI_30545</name>
</gene>
<dbReference type="InterPro" id="IPR001353">
    <property type="entry name" value="Proteasome_sua/b"/>
</dbReference>
<comment type="caution">
    <text evidence="3">The sequence shown here is derived from an EMBL/GenBank/DDBJ whole genome shotgun (WGS) entry which is preliminary data.</text>
</comment>
<keyword evidence="4" id="KW-1185">Reference proteome</keyword>
<dbReference type="SUPFAM" id="SSF56235">
    <property type="entry name" value="N-terminal nucleophile aminohydrolases (Ntn hydrolases)"/>
    <property type="match status" value="1"/>
</dbReference>
<dbReference type="GO" id="GO:0051603">
    <property type="term" value="P:proteolysis involved in protein catabolic process"/>
    <property type="evidence" value="ECO:0007669"/>
    <property type="project" value="InterPro"/>
</dbReference>
<dbReference type="InterPro" id="IPR029055">
    <property type="entry name" value="Ntn_hydrolases_N"/>
</dbReference>